<reference evidence="1" key="1">
    <citation type="journal article" date="2020" name="Mol. Plant Microbe Interact.">
        <title>Genome Sequence of the Biocontrol Agent Coniothyrium minitans strain Conio (IMI 134523).</title>
        <authorList>
            <person name="Patel D."/>
            <person name="Shittu T.A."/>
            <person name="Baroncelli R."/>
            <person name="Muthumeenakshi S."/>
            <person name="Osborne T.H."/>
            <person name="Janganan T.K."/>
            <person name="Sreenivasaprasad S."/>
        </authorList>
    </citation>
    <scope>NUCLEOTIDE SEQUENCE</scope>
    <source>
        <strain evidence="1">Conio</strain>
    </source>
</reference>
<protein>
    <submittedName>
        <fullName evidence="1">Alkaline phosphatase</fullName>
    </submittedName>
</protein>
<keyword evidence="2" id="KW-1185">Reference proteome</keyword>
<dbReference type="Gene3D" id="3.40.720.10">
    <property type="entry name" value="Alkaline Phosphatase, subunit A"/>
    <property type="match status" value="1"/>
</dbReference>
<dbReference type="OrthoDB" id="7392499at2759"/>
<dbReference type="AlphaFoldDB" id="A0A9P6GEZ9"/>
<name>A0A9P6GEZ9_9PLEO</name>
<organism evidence="1 2">
    <name type="scientific">Paraphaeosphaeria minitans</name>
    <dbReference type="NCBI Taxonomy" id="565426"/>
    <lineage>
        <taxon>Eukaryota</taxon>
        <taxon>Fungi</taxon>
        <taxon>Dikarya</taxon>
        <taxon>Ascomycota</taxon>
        <taxon>Pezizomycotina</taxon>
        <taxon>Dothideomycetes</taxon>
        <taxon>Pleosporomycetidae</taxon>
        <taxon>Pleosporales</taxon>
        <taxon>Massarineae</taxon>
        <taxon>Didymosphaeriaceae</taxon>
        <taxon>Paraphaeosphaeria</taxon>
    </lineage>
</organism>
<dbReference type="Gene3D" id="1.10.60.40">
    <property type="match status" value="1"/>
</dbReference>
<accession>A0A9P6GEZ9</accession>
<dbReference type="InterPro" id="IPR017850">
    <property type="entry name" value="Alkaline_phosphatase_core_sf"/>
</dbReference>
<evidence type="ECO:0000313" key="1">
    <source>
        <dbReference type="EMBL" id="KAF9734436.1"/>
    </source>
</evidence>
<dbReference type="EMBL" id="WJXW01000007">
    <property type="protein sequence ID" value="KAF9734436.1"/>
    <property type="molecule type" value="Genomic_DNA"/>
</dbReference>
<gene>
    <name evidence="1" type="ORF">PMIN01_07339</name>
</gene>
<sequence>MEESMRTAISVSRTCCATKAGVNWSTGGHTATDVTLHGYAAGKKWREFKGDMTGHHDNIELPRYIEKVLKLDMDATTAKLRAVNGNWVAGPEAARRKKRDAHSH</sequence>
<proteinExistence type="predicted"/>
<dbReference type="SUPFAM" id="SSF53649">
    <property type="entry name" value="Alkaline phosphatase-like"/>
    <property type="match status" value="1"/>
</dbReference>
<comment type="caution">
    <text evidence="1">The sequence shown here is derived from an EMBL/GenBank/DDBJ whole genome shotgun (WGS) entry which is preliminary data.</text>
</comment>
<dbReference type="Proteomes" id="UP000756921">
    <property type="component" value="Unassembled WGS sequence"/>
</dbReference>
<evidence type="ECO:0000313" key="2">
    <source>
        <dbReference type="Proteomes" id="UP000756921"/>
    </source>
</evidence>